<dbReference type="AlphaFoldDB" id="A0AAD5STT0"/>
<protein>
    <submittedName>
        <fullName evidence="2">Uncharacterized protein</fullName>
    </submittedName>
</protein>
<gene>
    <name evidence="2" type="ORF">HK100_004947</name>
</gene>
<organism evidence="2 3">
    <name type="scientific">Physocladia obscura</name>
    <dbReference type="NCBI Taxonomy" id="109957"/>
    <lineage>
        <taxon>Eukaryota</taxon>
        <taxon>Fungi</taxon>
        <taxon>Fungi incertae sedis</taxon>
        <taxon>Chytridiomycota</taxon>
        <taxon>Chytridiomycota incertae sedis</taxon>
        <taxon>Chytridiomycetes</taxon>
        <taxon>Chytridiales</taxon>
        <taxon>Chytriomycetaceae</taxon>
        <taxon>Physocladia</taxon>
    </lineage>
</organism>
<reference evidence="2" key="1">
    <citation type="submission" date="2020-05" db="EMBL/GenBank/DDBJ databases">
        <title>Phylogenomic resolution of chytrid fungi.</title>
        <authorList>
            <person name="Stajich J.E."/>
            <person name="Amses K."/>
            <person name="Simmons R."/>
            <person name="Seto K."/>
            <person name="Myers J."/>
            <person name="Bonds A."/>
            <person name="Quandt C.A."/>
            <person name="Barry K."/>
            <person name="Liu P."/>
            <person name="Grigoriev I."/>
            <person name="Longcore J.E."/>
            <person name="James T.Y."/>
        </authorList>
    </citation>
    <scope>NUCLEOTIDE SEQUENCE</scope>
    <source>
        <strain evidence="2">JEL0513</strain>
    </source>
</reference>
<evidence type="ECO:0000313" key="2">
    <source>
        <dbReference type="EMBL" id="KAJ3099156.1"/>
    </source>
</evidence>
<feature type="region of interest" description="Disordered" evidence="1">
    <location>
        <begin position="68"/>
        <end position="102"/>
    </location>
</feature>
<sequence>MGTPTPKGDAMQRFLREWGLVSTHGGTEKGSSDSDRVLDLHSLELPRPTTSTEFTNHTSHAMLTIQRAQQLAEEKERERERERERELEREREKRQDDLADSRSIFANVTSHSSNINNNNNNNDSNINIYSTSYHSNSHSNKAPTIASNRTKKSFGRLPNKKALPTAPKTTIASFGSGIQKSLFGILGKLKLHSSSSAETHPLPPLPAGFSSDLSPSATITNTSTSAKHTYYYPDVHTNFHDGLATAAWDERSLPPKPIASAVGNNLVALTVASAAPLVVKRRALPTIPIASNALTFDRTHSAFPGATTNMQKQSTLIVDIDSEVNNRSLPRIPKPISTPISASVLFVTQQTVNTTDATPDKSQTQSPPSGLPPLHILLDLNSANSGNGIQKDSILPGTSVAIDLDTPATPLDDNELPSMQATTLEQQQQTGSKVINSSLSFNDGDDSAITVADNRKSYSFVMGYDDEIEVGKLQQDLKTFDEVNAVVGSPNIFSANNREMAISPFSARSSRNAANTLTVGDRFEEISLVPRSSIPSRAALHLFDRNDTFSDNLNDNDNDNSNGGHCEYGYNHYGVSRSHQDVGANNDDDVRYRHSEEGQEGMDSLTILAKIVQQQHMNSKDFAS</sequence>
<evidence type="ECO:0000313" key="3">
    <source>
        <dbReference type="Proteomes" id="UP001211907"/>
    </source>
</evidence>
<evidence type="ECO:0000256" key="1">
    <source>
        <dbReference type="SAM" id="MobiDB-lite"/>
    </source>
</evidence>
<name>A0AAD5STT0_9FUNG</name>
<accession>A0AAD5STT0</accession>
<dbReference type="Proteomes" id="UP001211907">
    <property type="component" value="Unassembled WGS sequence"/>
</dbReference>
<feature type="compositionally biased region" description="Basic and acidic residues" evidence="1">
    <location>
        <begin position="72"/>
        <end position="100"/>
    </location>
</feature>
<comment type="caution">
    <text evidence="2">The sequence shown here is derived from an EMBL/GenBank/DDBJ whole genome shotgun (WGS) entry which is preliminary data.</text>
</comment>
<keyword evidence="3" id="KW-1185">Reference proteome</keyword>
<proteinExistence type="predicted"/>
<dbReference type="EMBL" id="JADGJH010002366">
    <property type="protein sequence ID" value="KAJ3099156.1"/>
    <property type="molecule type" value="Genomic_DNA"/>
</dbReference>